<dbReference type="InterPro" id="IPR007159">
    <property type="entry name" value="SpoVT-AbrB_dom"/>
</dbReference>
<name>A0A437JDJ0_9SPHN</name>
<dbReference type="AlphaFoldDB" id="A0A437JDJ0"/>
<feature type="region of interest" description="Disordered" evidence="1">
    <location>
        <begin position="66"/>
        <end position="86"/>
    </location>
</feature>
<dbReference type="Pfam" id="PF04014">
    <property type="entry name" value="MazE_antitoxin"/>
    <property type="match status" value="1"/>
</dbReference>
<dbReference type="GO" id="GO:0003677">
    <property type="term" value="F:DNA binding"/>
    <property type="evidence" value="ECO:0007669"/>
    <property type="project" value="InterPro"/>
</dbReference>
<proteinExistence type="predicted"/>
<accession>A0A437JDJ0</accession>
<gene>
    <name evidence="3" type="ORF">ENE74_00085</name>
</gene>
<evidence type="ECO:0000259" key="2">
    <source>
        <dbReference type="SMART" id="SM00966"/>
    </source>
</evidence>
<dbReference type="SMART" id="SM00966">
    <property type="entry name" value="SpoVT_AbrB"/>
    <property type="match status" value="1"/>
</dbReference>
<comment type="caution">
    <text evidence="3">The sequence shown here is derived from an EMBL/GenBank/DDBJ whole genome shotgun (WGS) entry which is preliminary data.</text>
</comment>
<evidence type="ECO:0000256" key="1">
    <source>
        <dbReference type="SAM" id="MobiDB-lite"/>
    </source>
</evidence>
<dbReference type="EMBL" id="RZUL01000001">
    <property type="protein sequence ID" value="RVT43954.1"/>
    <property type="molecule type" value="Genomic_DNA"/>
</dbReference>
<reference evidence="3 4" key="1">
    <citation type="submission" date="2019-01" db="EMBL/GenBank/DDBJ databases">
        <authorList>
            <person name="Chen W.-M."/>
        </authorList>
    </citation>
    <scope>NUCLEOTIDE SEQUENCE [LARGE SCALE GENOMIC DNA]</scope>
    <source>
        <strain evidence="3 4">TLA-22</strain>
    </source>
</reference>
<feature type="compositionally biased region" description="Basic and acidic residues" evidence="1">
    <location>
        <begin position="66"/>
        <end position="80"/>
    </location>
</feature>
<dbReference type="InterPro" id="IPR037914">
    <property type="entry name" value="SpoVT-AbrB_sf"/>
</dbReference>
<evidence type="ECO:0000313" key="3">
    <source>
        <dbReference type="EMBL" id="RVT43954.1"/>
    </source>
</evidence>
<organism evidence="3 4">
    <name type="scientific">Sphingobium algorifonticola</name>
    <dbReference type="NCBI Taxonomy" id="2008318"/>
    <lineage>
        <taxon>Bacteria</taxon>
        <taxon>Pseudomonadati</taxon>
        <taxon>Pseudomonadota</taxon>
        <taxon>Alphaproteobacteria</taxon>
        <taxon>Sphingomonadales</taxon>
        <taxon>Sphingomonadaceae</taxon>
        <taxon>Sphingobium</taxon>
    </lineage>
</organism>
<keyword evidence="4" id="KW-1185">Reference proteome</keyword>
<protein>
    <submittedName>
        <fullName evidence="3">AbrB family transcriptional regulator</fullName>
    </submittedName>
</protein>
<dbReference type="SUPFAM" id="SSF89447">
    <property type="entry name" value="AbrB/MazE/MraZ-like"/>
    <property type="match status" value="1"/>
</dbReference>
<dbReference type="Proteomes" id="UP000282977">
    <property type="component" value="Unassembled WGS sequence"/>
</dbReference>
<dbReference type="OrthoDB" id="7173678at2"/>
<feature type="domain" description="SpoVT-AbrB" evidence="2">
    <location>
        <begin position="6"/>
        <end position="48"/>
    </location>
</feature>
<sequence>MIARIFKSGNSLALRLPKELGFRPGEEIIVTDHGDGTFSLRRADDKVASLDALYGAFSTGFMADGRGDIEQDDRDWDRATPTHTIR</sequence>
<evidence type="ECO:0000313" key="4">
    <source>
        <dbReference type="Proteomes" id="UP000282977"/>
    </source>
</evidence>